<dbReference type="AlphaFoldDB" id="A0A852T673"/>
<accession>A0A852T673</accession>
<dbReference type="EMBL" id="JACCBX010000002">
    <property type="protein sequence ID" value="NYE04250.1"/>
    <property type="molecule type" value="Genomic_DNA"/>
</dbReference>
<reference evidence="2" key="1">
    <citation type="submission" date="2020-07" db="EMBL/GenBank/DDBJ databases">
        <authorList>
            <person name="Partida-Martinez L."/>
            <person name="Huntemann M."/>
            <person name="Clum A."/>
            <person name="Wang J."/>
            <person name="Palaniappan K."/>
            <person name="Ritter S."/>
            <person name="Chen I.-M."/>
            <person name="Stamatis D."/>
            <person name="Reddy T."/>
            <person name="O'Malley R."/>
            <person name="Daum C."/>
            <person name="Shapiro N."/>
            <person name="Ivanova N."/>
            <person name="Kyrpides N."/>
            <person name="Woyke T."/>
        </authorList>
    </citation>
    <scope>NUCLEOTIDE SEQUENCE [LARGE SCALE GENOMIC DNA]</scope>
    <source>
        <strain evidence="2">AT2.8</strain>
    </source>
</reference>
<name>A0A852T673_9BACI</name>
<sequence>MMTSESIRLRKIQRQAHEIMDEVNLRNVQMPPELLTMVIDNLSRAVGDLTDPSGNFSLSYLEEKVGNAHSILVKKIQ</sequence>
<proteinExistence type="predicted"/>
<protein>
    <recommendedName>
        <fullName evidence="3">Group-specific protein</fullName>
    </recommendedName>
</protein>
<dbReference type="Proteomes" id="UP000548423">
    <property type="component" value="Unassembled WGS sequence"/>
</dbReference>
<comment type="caution">
    <text evidence="1">The sequence shown here is derived from an EMBL/GenBank/DDBJ whole genome shotgun (WGS) entry which is preliminary data.</text>
</comment>
<reference evidence="2" key="2">
    <citation type="submission" date="2020-08" db="EMBL/GenBank/DDBJ databases">
        <title>The Agave Microbiome: Exploring the role of microbial communities in plant adaptations to desert environments.</title>
        <authorList>
            <person name="Partida-Martinez L.P."/>
        </authorList>
    </citation>
    <scope>NUCLEOTIDE SEQUENCE [LARGE SCALE GENOMIC DNA]</scope>
    <source>
        <strain evidence="2">AT2.8</strain>
    </source>
</reference>
<evidence type="ECO:0000313" key="1">
    <source>
        <dbReference type="EMBL" id="NYE04250.1"/>
    </source>
</evidence>
<gene>
    <name evidence="1" type="ORF">F4694_000994</name>
</gene>
<evidence type="ECO:0000313" key="2">
    <source>
        <dbReference type="Proteomes" id="UP000548423"/>
    </source>
</evidence>
<organism evidence="1 2">
    <name type="scientific">Neobacillus niacini</name>
    <dbReference type="NCBI Taxonomy" id="86668"/>
    <lineage>
        <taxon>Bacteria</taxon>
        <taxon>Bacillati</taxon>
        <taxon>Bacillota</taxon>
        <taxon>Bacilli</taxon>
        <taxon>Bacillales</taxon>
        <taxon>Bacillaceae</taxon>
        <taxon>Neobacillus</taxon>
    </lineage>
</organism>
<evidence type="ECO:0008006" key="3">
    <source>
        <dbReference type="Google" id="ProtNLM"/>
    </source>
</evidence>